<organism evidence="3 4">
    <name type="scientific">Folsomia candida</name>
    <name type="common">Springtail</name>
    <dbReference type="NCBI Taxonomy" id="158441"/>
    <lineage>
        <taxon>Eukaryota</taxon>
        <taxon>Metazoa</taxon>
        <taxon>Ecdysozoa</taxon>
        <taxon>Arthropoda</taxon>
        <taxon>Hexapoda</taxon>
        <taxon>Collembola</taxon>
        <taxon>Entomobryomorpha</taxon>
        <taxon>Isotomoidea</taxon>
        <taxon>Isotomidae</taxon>
        <taxon>Proisotominae</taxon>
        <taxon>Folsomia</taxon>
    </lineage>
</organism>
<sequence length="445" mass="48944">MMQRFLAFGLAFTFSIVVVLGAPAIQKQQQQPAENPVETHHTRIFGNKNVRITADGGAENDADEEEEELELENLKGHKAVSAAAKDATTTSTQASVNQKRPENEEKPAISDNANSLKFPHHNPGGFDESLFAKKSGHNQAQGSPITDQNRLLGRLLGDTSGGEHDRFNLQQTDYTPQDIAEYIFWTGDERGVAAAIGDFLQEGFVSREDAVRFLEDVKHELNAIRARYTTSLAQVQPLLHEQQASPPMLPNFNLDGYKGYAAGESQFYPKRDSTPQFPLPEIMNDRQAQALQLYPGRGGGGLSGPNSNLVSVEELDYDEIADKLRTVDAKLREYALKDVIYQIGKNLFAESLKNSPGQSTQKFSEFIETQSASGRIPKDLEKDVLDVLVGAFVDAVDDRGVQQGELEHQLQEHRQNSPPKHVTNKLASSSVTPTGGIQGKIHGNI</sequence>
<feature type="compositionally biased region" description="Low complexity" evidence="1">
    <location>
        <begin position="79"/>
        <end position="95"/>
    </location>
</feature>
<proteinExistence type="predicted"/>
<dbReference type="OrthoDB" id="6348293at2759"/>
<protein>
    <submittedName>
        <fullName evidence="3">Uncharacterized protein</fullName>
    </submittedName>
</protein>
<feature type="signal peptide" evidence="2">
    <location>
        <begin position="1"/>
        <end position="21"/>
    </location>
</feature>
<feature type="chain" id="PRO_5011968529" evidence="2">
    <location>
        <begin position="22"/>
        <end position="445"/>
    </location>
</feature>
<name>A0A226EE07_FOLCA</name>
<evidence type="ECO:0000313" key="3">
    <source>
        <dbReference type="EMBL" id="OXA55468.1"/>
    </source>
</evidence>
<keyword evidence="4" id="KW-1185">Reference proteome</keyword>
<feature type="compositionally biased region" description="Polar residues" evidence="1">
    <location>
        <begin position="425"/>
        <end position="435"/>
    </location>
</feature>
<feature type="region of interest" description="Disordered" evidence="1">
    <location>
        <begin position="79"/>
        <end position="108"/>
    </location>
</feature>
<evidence type="ECO:0000256" key="1">
    <source>
        <dbReference type="SAM" id="MobiDB-lite"/>
    </source>
</evidence>
<comment type="caution">
    <text evidence="3">The sequence shown here is derived from an EMBL/GenBank/DDBJ whole genome shotgun (WGS) entry which is preliminary data.</text>
</comment>
<dbReference type="AlphaFoldDB" id="A0A226EE07"/>
<evidence type="ECO:0000313" key="4">
    <source>
        <dbReference type="Proteomes" id="UP000198287"/>
    </source>
</evidence>
<accession>A0A226EE07</accession>
<dbReference type="EMBL" id="LNIX01000004">
    <property type="protein sequence ID" value="OXA55468.1"/>
    <property type="molecule type" value="Genomic_DNA"/>
</dbReference>
<gene>
    <name evidence="3" type="ORF">Fcan01_09673</name>
</gene>
<feature type="compositionally biased region" description="Basic and acidic residues" evidence="1">
    <location>
        <begin position="99"/>
        <end position="108"/>
    </location>
</feature>
<reference evidence="3 4" key="1">
    <citation type="submission" date="2015-12" db="EMBL/GenBank/DDBJ databases">
        <title>The genome of Folsomia candida.</title>
        <authorList>
            <person name="Faddeeva A."/>
            <person name="Derks M.F."/>
            <person name="Anvar Y."/>
            <person name="Smit S."/>
            <person name="Van Straalen N."/>
            <person name="Roelofs D."/>
        </authorList>
    </citation>
    <scope>NUCLEOTIDE SEQUENCE [LARGE SCALE GENOMIC DNA]</scope>
    <source>
        <strain evidence="3 4">VU population</strain>
        <tissue evidence="3">Whole body</tissue>
    </source>
</reference>
<feature type="region of interest" description="Disordered" evidence="1">
    <location>
        <begin position="409"/>
        <end position="445"/>
    </location>
</feature>
<evidence type="ECO:0000256" key="2">
    <source>
        <dbReference type="SAM" id="SignalP"/>
    </source>
</evidence>
<keyword evidence="2" id="KW-0732">Signal</keyword>
<dbReference type="Proteomes" id="UP000198287">
    <property type="component" value="Unassembled WGS sequence"/>
</dbReference>